<keyword evidence="1" id="KW-0472">Membrane</keyword>
<dbReference type="AlphaFoldDB" id="A0A9D4GY59"/>
<proteinExistence type="predicted"/>
<keyword evidence="1" id="KW-0812">Transmembrane</keyword>
<dbReference type="OrthoDB" id="6145298at2759"/>
<evidence type="ECO:0000313" key="3">
    <source>
        <dbReference type="Proteomes" id="UP000828390"/>
    </source>
</evidence>
<keyword evidence="1" id="KW-1133">Transmembrane helix</keyword>
<organism evidence="2 3">
    <name type="scientific">Dreissena polymorpha</name>
    <name type="common">Zebra mussel</name>
    <name type="synonym">Mytilus polymorpha</name>
    <dbReference type="NCBI Taxonomy" id="45954"/>
    <lineage>
        <taxon>Eukaryota</taxon>
        <taxon>Metazoa</taxon>
        <taxon>Spiralia</taxon>
        <taxon>Lophotrochozoa</taxon>
        <taxon>Mollusca</taxon>
        <taxon>Bivalvia</taxon>
        <taxon>Autobranchia</taxon>
        <taxon>Heteroconchia</taxon>
        <taxon>Euheterodonta</taxon>
        <taxon>Imparidentia</taxon>
        <taxon>Neoheterodontei</taxon>
        <taxon>Myida</taxon>
        <taxon>Dreissenoidea</taxon>
        <taxon>Dreissenidae</taxon>
        <taxon>Dreissena</taxon>
    </lineage>
</organism>
<name>A0A9D4GY59_DREPO</name>
<evidence type="ECO:0000256" key="1">
    <source>
        <dbReference type="SAM" id="Phobius"/>
    </source>
</evidence>
<gene>
    <name evidence="2" type="ORF">DPMN_125788</name>
</gene>
<reference evidence="2" key="2">
    <citation type="submission" date="2020-11" db="EMBL/GenBank/DDBJ databases">
        <authorList>
            <person name="McCartney M.A."/>
            <person name="Auch B."/>
            <person name="Kono T."/>
            <person name="Mallez S."/>
            <person name="Becker A."/>
            <person name="Gohl D.M."/>
            <person name="Silverstein K.A.T."/>
            <person name="Koren S."/>
            <person name="Bechman K.B."/>
            <person name="Herman A."/>
            <person name="Abrahante J.E."/>
            <person name="Garbe J."/>
        </authorList>
    </citation>
    <scope>NUCLEOTIDE SEQUENCE</scope>
    <source>
        <strain evidence="2">Duluth1</strain>
        <tissue evidence="2">Whole animal</tissue>
    </source>
</reference>
<dbReference type="EMBL" id="JAIWYP010000005">
    <property type="protein sequence ID" value="KAH3823963.1"/>
    <property type="molecule type" value="Genomic_DNA"/>
</dbReference>
<sequence>MQNTVMNANARLSSLSFLYGLLVMIVLNPAYVSPTLCEARCENTVPYLRRLKTLWHSLSKRETGDDISFTQFIQSLIYAARRYGKLSPFRQDLLQMIMEYKDCVKACEHQHSKRGARWPSMIESPLLTSDELYI</sequence>
<keyword evidence="3" id="KW-1185">Reference proteome</keyword>
<comment type="caution">
    <text evidence="2">The sequence shown here is derived from an EMBL/GenBank/DDBJ whole genome shotgun (WGS) entry which is preliminary data.</text>
</comment>
<accession>A0A9D4GY59</accession>
<protein>
    <submittedName>
        <fullName evidence="2">Uncharacterized protein</fullName>
    </submittedName>
</protein>
<evidence type="ECO:0000313" key="2">
    <source>
        <dbReference type="EMBL" id="KAH3823963.1"/>
    </source>
</evidence>
<dbReference type="Proteomes" id="UP000828390">
    <property type="component" value="Unassembled WGS sequence"/>
</dbReference>
<reference evidence="2" key="1">
    <citation type="journal article" date="2019" name="bioRxiv">
        <title>The Genome of the Zebra Mussel, Dreissena polymorpha: A Resource for Invasive Species Research.</title>
        <authorList>
            <person name="McCartney M.A."/>
            <person name="Auch B."/>
            <person name="Kono T."/>
            <person name="Mallez S."/>
            <person name="Zhang Y."/>
            <person name="Obille A."/>
            <person name="Becker A."/>
            <person name="Abrahante J.E."/>
            <person name="Garbe J."/>
            <person name="Badalamenti J.P."/>
            <person name="Herman A."/>
            <person name="Mangelson H."/>
            <person name="Liachko I."/>
            <person name="Sullivan S."/>
            <person name="Sone E.D."/>
            <person name="Koren S."/>
            <person name="Silverstein K.A.T."/>
            <person name="Beckman K.B."/>
            <person name="Gohl D.M."/>
        </authorList>
    </citation>
    <scope>NUCLEOTIDE SEQUENCE</scope>
    <source>
        <strain evidence="2">Duluth1</strain>
        <tissue evidence="2">Whole animal</tissue>
    </source>
</reference>
<feature type="transmembrane region" description="Helical" evidence="1">
    <location>
        <begin position="12"/>
        <end position="32"/>
    </location>
</feature>